<evidence type="ECO:0000256" key="2">
    <source>
        <dbReference type="ARBA" id="ARBA00010488"/>
    </source>
</evidence>
<sequence>MLRYWFKEVYIIMIRFLMLFVQNRNINTKQIVVLMTFKEDTLPVIQKLNERGFHVTVFAKRQHLEALKQIDGVLIHELHQMNICHQLYAMAGAKVIFIDNLYAFMAGFKKKKGQTVIQTWHAAGALKQFGFEDHAVNQDNVLSVKQYQKVYATTDKYLVGCAQMATCFQNAFHANYEQLVNFGVPRMSRYFQTDTDARKTQLRAQLGIERKVAVYLPTYREEGMTNRILNKEAFEKNMPEYLLLTRYHPATHILSEDYGLSIFDLIVLADVIISDYSSLPIEASLIQTPTLFYVYDEQAYEKVRGLNRYFYDIPTSYKVYREEDIYRRLESEDLQPLFEDWHTYNKQSTLNQIAIYVDRLTKI</sequence>
<evidence type="ECO:0000256" key="4">
    <source>
        <dbReference type="ARBA" id="ARBA00022679"/>
    </source>
</evidence>
<dbReference type="InterPro" id="IPR049698">
    <property type="entry name" value="TarB"/>
</dbReference>
<comment type="subcellular location">
    <subcellularLocation>
        <location evidence="1">Cell membrane</location>
        <topology evidence="1">Peripheral membrane protein</topology>
    </subcellularLocation>
</comment>
<dbReference type="Gene3D" id="3.40.50.11820">
    <property type="match status" value="1"/>
</dbReference>
<dbReference type="PANTHER" id="PTHR37316">
    <property type="entry name" value="TEICHOIC ACID GLYCEROL-PHOSPHATE PRIMASE"/>
    <property type="match status" value="1"/>
</dbReference>
<dbReference type="InterPro" id="IPR043149">
    <property type="entry name" value="TagF_N"/>
</dbReference>
<name>A0AAE5T240_STACR</name>
<evidence type="ECO:0000256" key="1">
    <source>
        <dbReference type="ARBA" id="ARBA00004202"/>
    </source>
</evidence>
<comment type="similarity">
    <text evidence="2">Belongs to the CDP-glycerol glycerophosphotransferase family.</text>
</comment>
<dbReference type="GO" id="GO:0019350">
    <property type="term" value="P:teichoic acid biosynthetic process"/>
    <property type="evidence" value="ECO:0007669"/>
    <property type="project" value="UniProtKB-KW"/>
</dbReference>
<reference evidence="7 8" key="1">
    <citation type="journal article" date="2016" name="Front. Microbiol.">
        <title>Comprehensive Phylogenetic Analysis of Bovine Non-aureus Staphylococci Species Based on Whole-Genome Sequencing.</title>
        <authorList>
            <person name="Naushad S."/>
            <person name="Barkema H.W."/>
            <person name="Luby C."/>
            <person name="Condas L.A."/>
            <person name="Nobrega D.B."/>
            <person name="Carson D.A."/>
            <person name="De Buck J."/>
        </authorList>
    </citation>
    <scope>NUCLEOTIDE SEQUENCE [LARGE SCALE GENOMIC DNA]</scope>
    <source>
        <strain evidence="7 8">SNUC 505</strain>
    </source>
</reference>
<dbReference type="InterPro" id="IPR051612">
    <property type="entry name" value="Teichoic_Acid_Biosynth"/>
</dbReference>
<dbReference type="NCBIfam" id="NF041711">
    <property type="entry name" value="TagprimaseTarB"/>
    <property type="match status" value="1"/>
</dbReference>
<dbReference type="EMBL" id="PZBZ01000002">
    <property type="protein sequence ID" value="PTG17083.1"/>
    <property type="molecule type" value="Genomic_DNA"/>
</dbReference>
<dbReference type="InterPro" id="IPR043148">
    <property type="entry name" value="TagF_C"/>
</dbReference>
<evidence type="ECO:0000256" key="6">
    <source>
        <dbReference type="ARBA" id="ARBA00023136"/>
    </source>
</evidence>
<evidence type="ECO:0000313" key="7">
    <source>
        <dbReference type="EMBL" id="PTG17083.1"/>
    </source>
</evidence>
<keyword evidence="6" id="KW-0472">Membrane</keyword>
<protein>
    <submittedName>
        <fullName evidence="7">CDP-glycerol glycerophosphotransferase family protein</fullName>
    </submittedName>
</protein>
<keyword evidence="4" id="KW-0808">Transferase</keyword>
<keyword evidence="5" id="KW-0777">Teichoic acid biosynthesis</keyword>
<gene>
    <name evidence="7" type="ORF">BU653_00615</name>
</gene>
<proteinExistence type="inferred from homology"/>
<dbReference type="Proteomes" id="UP000242704">
    <property type="component" value="Unassembled WGS sequence"/>
</dbReference>
<dbReference type="PANTHER" id="PTHR37316:SF1">
    <property type="entry name" value="TEICHOIC ACID GLYCEROL-PHOSPHATE PRIMASE"/>
    <property type="match status" value="1"/>
</dbReference>
<dbReference type="AlphaFoldDB" id="A0AAE5T240"/>
<organism evidence="7 8">
    <name type="scientific">Staphylococcus chromogenes</name>
    <name type="common">Staphylococcus hyicus subsp. chromogenes</name>
    <dbReference type="NCBI Taxonomy" id="46126"/>
    <lineage>
        <taxon>Bacteria</taxon>
        <taxon>Bacillati</taxon>
        <taxon>Bacillota</taxon>
        <taxon>Bacilli</taxon>
        <taxon>Bacillales</taxon>
        <taxon>Staphylococcaceae</taxon>
        <taxon>Staphylococcus</taxon>
    </lineage>
</organism>
<comment type="caution">
    <text evidence="7">The sequence shown here is derived from an EMBL/GenBank/DDBJ whole genome shotgun (WGS) entry which is preliminary data.</text>
</comment>
<dbReference type="GO" id="GO:0047355">
    <property type="term" value="F:CDP-glycerol glycerophosphotransferase activity"/>
    <property type="evidence" value="ECO:0007669"/>
    <property type="project" value="InterPro"/>
</dbReference>
<dbReference type="SUPFAM" id="SSF53756">
    <property type="entry name" value="UDP-Glycosyltransferase/glycogen phosphorylase"/>
    <property type="match status" value="1"/>
</dbReference>
<dbReference type="RefSeq" id="WP_105965117.1">
    <property type="nucleotide sequence ID" value="NZ_CP084719.1"/>
</dbReference>
<accession>A0AAE5T240</accession>
<dbReference type="Pfam" id="PF04464">
    <property type="entry name" value="Glyphos_transf"/>
    <property type="match status" value="1"/>
</dbReference>
<evidence type="ECO:0000256" key="5">
    <source>
        <dbReference type="ARBA" id="ARBA00022944"/>
    </source>
</evidence>
<dbReference type="GO" id="GO:0005886">
    <property type="term" value="C:plasma membrane"/>
    <property type="evidence" value="ECO:0007669"/>
    <property type="project" value="UniProtKB-SubCell"/>
</dbReference>
<evidence type="ECO:0000256" key="3">
    <source>
        <dbReference type="ARBA" id="ARBA00022475"/>
    </source>
</evidence>
<dbReference type="Gene3D" id="3.40.50.12580">
    <property type="match status" value="1"/>
</dbReference>
<keyword evidence="3" id="KW-1003">Cell membrane</keyword>
<dbReference type="InterPro" id="IPR007554">
    <property type="entry name" value="Glycerophosphate_synth"/>
</dbReference>
<evidence type="ECO:0000313" key="8">
    <source>
        <dbReference type="Proteomes" id="UP000242704"/>
    </source>
</evidence>